<feature type="repeat" description="ANK" evidence="1">
    <location>
        <begin position="52"/>
        <end position="84"/>
    </location>
</feature>
<evidence type="ECO:0000256" key="1">
    <source>
        <dbReference type="PROSITE-ProRule" id="PRU00023"/>
    </source>
</evidence>
<feature type="repeat" description="ANK" evidence="1">
    <location>
        <begin position="117"/>
        <end position="149"/>
    </location>
</feature>
<evidence type="ECO:0000313" key="3">
    <source>
        <dbReference type="Proteomes" id="UP000289734"/>
    </source>
</evidence>
<dbReference type="RefSeq" id="WP_129465410.1">
    <property type="nucleotide sequence ID" value="NZ_SBKQ01000015.1"/>
</dbReference>
<dbReference type="PANTHER" id="PTHR22677:SF4">
    <property type="entry name" value="USHER SYNDROME TYPE-1G PROTEIN-LIKE PROTEIN"/>
    <property type="match status" value="1"/>
</dbReference>
<dbReference type="Proteomes" id="UP000289734">
    <property type="component" value="Unassembled WGS sequence"/>
</dbReference>
<comment type="caution">
    <text evidence="2">The sequence shown here is derived from an EMBL/GenBank/DDBJ whole genome shotgun (WGS) entry which is preliminary data.</text>
</comment>
<dbReference type="PANTHER" id="PTHR22677">
    <property type="entry name" value="ANKYRIN REPEAT DOMAIN-CONTAINING PROTEIN 60"/>
    <property type="match status" value="1"/>
</dbReference>
<dbReference type="PROSITE" id="PS50297">
    <property type="entry name" value="ANK_REP_REGION"/>
    <property type="match status" value="2"/>
</dbReference>
<protein>
    <submittedName>
        <fullName evidence="2">Ankyrin repeat domain-containing protein</fullName>
    </submittedName>
</protein>
<dbReference type="Pfam" id="PF13637">
    <property type="entry name" value="Ank_4"/>
    <property type="match status" value="1"/>
</dbReference>
<dbReference type="AlphaFoldDB" id="A0A4Q1KHW9"/>
<reference evidence="3" key="1">
    <citation type="submission" date="2019-01" db="EMBL/GenBank/DDBJ databases">
        <title>Cytophagaceae bacterium strain CAR-16.</title>
        <authorList>
            <person name="Chen W.-M."/>
        </authorList>
    </citation>
    <scope>NUCLEOTIDE SEQUENCE [LARGE SCALE GENOMIC DNA]</scope>
    <source>
        <strain evidence="3">ICH-30</strain>
    </source>
</reference>
<organism evidence="2 3">
    <name type="scientific">Flavobacterium piscinae</name>
    <dbReference type="NCBI Taxonomy" id="2506424"/>
    <lineage>
        <taxon>Bacteria</taxon>
        <taxon>Pseudomonadati</taxon>
        <taxon>Bacteroidota</taxon>
        <taxon>Flavobacteriia</taxon>
        <taxon>Flavobacteriales</taxon>
        <taxon>Flavobacteriaceae</taxon>
        <taxon>Flavobacterium</taxon>
    </lineage>
</organism>
<dbReference type="OrthoDB" id="5657095at2"/>
<dbReference type="InterPro" id="IPR036770">
    <property type="entry name" value="Ankyrin_rpt-contain_sf"/>
</dbReference>
<proteinExistence type="predicted"/>
<accession>A0A4Q1KHW9</accession>
<keyword evidence="1" id="KW-0040">ANK repeat</keyword>
<dbReference type="Gene3D" id="1.25.40.20">
    <property type="entry name" value="Ankyrin repeat-containing domain"/>
    <property type="match status" value="1"/>
</dbReference>
<evidence type="ECO:0000313" key="2">
    <source>
        <dbReference type="EMBL" id="RXR29132.1"/>
    </source>
</evidence>
<name>A0A4Q1KHW9_9FLAO</name>
<dbReference type="SUPFAM" id="SSF48403">
    <property type="entry name" value="Ankyrin repeat"/>
    <property type="match status" value="1"/>
</dbReference>
<gene>
    <name evidence="2" type="ORF">EQG68_13455</name>
</gene>
<dbReference type="InterPro" id="IPR039323">
    <property type="entry name" value="ANKRD_45/46/60"/>
</dbReference>
<dbReference type="Pfam" id="PF12796">
    <property type="entry name" value="Ank_2"/>
    <property type="match status" value="1"/>
</dbReference>
<sequence length="171" mass="18906">MLKKVFVVFFLLFFVCSIAQKDVFEISRDGSLAELKELIKKEPNCINELNENGYTPLILACYRGNNELAAFLVHKVKDIDALSEMGTALMACAVKGNVQIAKLLLEKGCNPDLADANGTTALIYATQFNNSELIKALLKYNADKTKIDNKGKTAFEYAVFSGSEEIINLLK</sequence>
<feature type="repeat" description="ANK" evidence="1">
    <location>
        <begin position="84"/>
        <end position="116"/>
    </location>
</feature>
<dbReference type="SMART" id="SM00248">
    <property type="entry name" value="ANK"/>
    <property type="match status" value="3"/>
</dbReference>
<dbReference type="EMBL" id="SBKQ01000015">
    <property type="protein sequence ID" value="RXR29132.1"/>
    <property type="molecule type" value="Genomic_DNA"/>
</dbReference>
<dbReference type="InterPro" id="IPR002110">
    <property type="entry name" value="Ankyrin_rpt"/>
</dbReference>
<keyword evidence="3" id="KW-1185">Reference proteome</keyword>
<dbReference type="PROSITE" id="PS50088">
    <property type="entry name" value="ANK_REPEAT"/>
    <property type="match status" value="3"/>
</dbReference>